<dbReference type="PROSITE" id="PS51257">
    <property type="entry name" value="PROKAR_LIPOPROTEIN"/>
    <property type="match status" value="1"/>
</dbReference>
<feature type="chain" id="PRO_5039189045" description="Lipoprotein" evidence="1">
    <location>
        <begin position="23"/>
        <end position="131"/>
    </location>
</feature>
<dbReference type="RefSeq" id="WP_183548244.1">
    <property type="nucleotide sequence ID" value="NZ_BMQT01000010.1"/>
</dbReference>
<evidence type="ECO:0000313" key="2">
    <source>
        <dbReference type="EMBL" id="MBB3090834.1"/>
    </source>
</evidence>
<dbReference type="SUPFAM" id="SSF54427">
    <property type="entry name" value="NTF2-like"/>
    <property type="match status" value="1"/>
</dbReference>
<organism evidence="2 3">
    <name type="scientific">Nocardioides albus</name>
    <dbReference type="NCBI Taxonomy" id="1841"/>
    <lineage>
        <taxon>Bacteria</taxon>
        <taxon>Bacillati</taxon>
        <taxon>Actinomycetota</taxon>
        <taxon>Actinomycetes</taxon>
        <taxon>Propionibacteriales</taxon>
        <taxon>Nocardioidaceae</taxon>
        <taxon>Nocardioides</taxon>
    </lineage>
</organism>
<feature type="signal peptide" evidence="1">
    <location>
        <begin position="1"/>
        <end position="22"/>
    </location>
</feature>
<gene>
    <name evidence="2" type="ORF">FHS12_003796</name>
</gene>
<evidence type="ECO:0008006" key="4">
    <source>
        <dbReference type="Google" id="ProtNLM"/>
    </source>
</evidence>
<keyword evidence="1" id="KW-0732">Signal</keyword>
<dbReference type="Proteomes" id="UP000577707">
    <property type="component" value="Unassembled WGS sequence"/>
</dbReference>
<protein>
    <recommendedName>
        <fullName evidence="4">Lipoprotein</fullName>
    </recommendedName>
</protein>
<dbReference type="InterPro" id="IPR032710">
    <property type="entry name" value="NTF2-like_dom_sf"/>
</dbReference>
<reference evidence="2 3" key="1">
    <citation type="submission" date="2020-08" db="EMBL/GenBank/DDBJ databases">
        <title>Genomic Encyclopedia of Type Strains, Phase III (KMG-III): the genomes of soil and plant-associated and newly described type strains.</title>
        <authorList>
            <person name="Whitman W."/>
        </authorList>
    </citation>
    <scope>NUCLEOTIDE SEQUENCE [LARGE SCALE GENOMIC DNA]</scope>
    <source>
        <strain evidence="2 3">CECT 3302</strain>
    </source>
</reference>
<dbReference type="EMBL" id="JACHXG010000008">
    <property type="protein sequence ID" value="MBB3090834.1"/>
    <property type="molecule type" value="Genomic_DNA"/>
</dbReference>
<keyword evidence="3" id="KW-1185">Reference proteome</keyword>
<comment type="caution">
    <text evidence="2">The sequence shown here is derived from an EMBL/GenBank/DDBJ whole genome shotgun (WGS) entry which is preliminary data.</text>
</comment>
<evidence type="ECO:0000256" key="1">
    <source>
        <dbReference type="SAM" id="SignalP"/>
    </source>
</evidence>
<evidence type="ECO:0000313" key="3">
    <source>
        <dbReference type="Proteomes" id="UP000577707"/>
    </source>
</evidence>
<proteinExistence type="predicted"/>
<accession>A0A7W5FA08</accession>
<dbReference type="AlphaFoldDB" id="A0A7W5FA08"/>
<sequence length="131" mass="14247">MRWWVTAMALLLPMVLSGCATGHEDAVRDRAADFQEAVAARDWARACAVLAPETRTELEAAAKAPCAEAMAEETLPTPGALERVDVFGTMAEVRFQSETMFLARFDDGWRLFAAGCTPQQPKPYDCAVHGG</sequence>
<name>A0A7W5FA08_9ACTN</name>